<evidence type="ECO:0000313" key="10">
    <source>
        <dbReference type="Proteomes" id="UP000436138"/>
    </source>
</evidence>
<sequence>MSAPAPGTDPSLHTLFAERRRLINLSYRMLGSVQDAEDVVQETYIRWYALSEDEQRAISSPMAWLTKAATRICLDHLASARVRRERYIGQWLPEPLRDSGTWSSAGGEAGRLSTRDPGDQVTLDESVSMGMLVVLESMTPAERVAFVLHDVFGMPFAEVADTVGRSPAACRQLAASARRQVTRARSRTNDASRHSSVIAAFRLACETGDLDALIDLLALDVRSHSDGGGKVRAAARAVVGRDKVARLLLGLMRKEPGMDLVEEHVNGRLGFAVRLDGNTIAVIAVDVGNDDRVTDLWMVLNPDKLQAWQTGDEAQSAGPSRIPPLGNL</sequence>
<dbReference type="KEGG" id="sbro:GQF42_28080"/>
<dbReference type="InterPro" id="IPR013325">
    <property type="entry name" value="RNA_pol_sigma_r2"/>
</dbReference>
<evidence type="ECO:0000259" key="8">
    <source>
        <dbReference type="Pfam" id="PF08281"/>
    </source>
</evidence>
<keyword evidence="10" id="KW-1185">Reference proteome</keyword>
<evidence type="ECO:0000256" key="1">
    <source>
        <dbReference type="ARBA" id="ARBA00010641"/>
    </source>
</evidence>
<evidence type="ECO:0000256" key="4">
    <source>
        <dbReference type="ARBA" id="ARBA00023082"/>
    </source>
</evidence>
<accession>A0A6I6N0C0</accession>
<dbReference type="SUPFAM" id="SSF88946">
    <property type="entry name" value="Sigma2 domain of RNA polymerase sigma factors"/>
    <property type="match status" value="1"/>
</dbReference>
<dbReference type="EMBL" id="CP047020">
    <property type="protein sequence ID" value="QHA06628.1"/>
    <property type="molecule type" value="Genomic_DNA"/>
</dbReference>
<dbReference type="InterPro" id="IPR014284">
    <property type="entry name" value="RNA_pol_sigma-70_dom"/>
</dbReference>
<evidence type="ECO:0000259" key="7">
    <source>
        <dbReference type="Pfam" id="PF04542"/>
    </source>
</evidence>
<dbReference type="InterPro" id="IPR013324">
    <property type="entry name" value="RNA_pol_sigma_r3/r4-like"/>
</dbReference>
<dbReference type="GO" id="GO:0003677">
    <property type="term" value="F:DNA binding"/>
    <property type="evidence" value="ECO:0007669"/>
    <property type="project" value="InterPro"/>
</dbReference>
<dbReference type="SUPFAM" id="SSF88659">
    <property type="entry name" value="Sigma3 and sigma4 domains of RNA polymerase sigma factors"/>
    <property type="match status" value="1"/>
</dbReference>
<dbReference type="Proteomes" id="UP000436138">
    <property type="component" value="Chromosome"/>
</dbReference>
<dbReference type="SUPFAM" id="SSF54427">
    <property type="entry name" value="NTF2-like"/>
    <property type="match status" value="1"/>
</dbReference>
<dbReference type="InterPro" id="IPR007627">
    <property type="entry name" value="RNA_pol_sigma70_r2"/>
</dbReference>
<dbReference type="InterPro" id="IPR036388">
    <property type="entry name" value="WH-like_DNA-bd_sf"/>
</dbReference>
<dbReference type="RefSeq" id="WP_158924381.1">
    <property type="nucleotide sequence ID" value="NZ_CP047020.1"/>
</dbReference>
<dbReference type="NCBIfam" id="TIGR02937">
    <property type="entry name" value="sigma70-ECF"/>
    <property type="match status" value="1"/>
</dbReference>
<protein>
    <submittedName>
        <fullName evidence="9">Sigma-70 family RNA polymerase sigma factor</fullName>
    </submittedName>
</protein>
<dbReference type="GO" id="GO:0016987">
    <property type="term" value="F:sigma factor activity"/>
    <property type="evidence" value="ECO:0007669"/>
    <property type="project" value="UniProtKB-KW"/>
</dbReference>
<organism evidence="9 10">
    <name type="scientific">Streptomyces broussonetiae</name>
    <dbReference type="NCBI Taxonomy" id="2686304"/>
    <lineage>
        <taxon>Bacteria</taxon>
        <taxon>Bacillati</taxon>
        <taxon>Actinomycetota</taxon>
        <taxon>Actinomycetes</taxon>
        <taxon>Kitasatosporales</taxon>
        <taxon>Streptomycetaceae</taxon>
        <taxon>Streptomyces</taxon>
    </lineage>
</organism>
<dbReference type="Pfam" id="PF04542">
    <property type="entry name" value="Sigma70_r2"/>
    <property type="match status" value="1"/>
</dbReference>
<dbReference type="NCBIfam" id="NF007214">
    <property type="entry name" value="PRK09636.1"/>
    <property type="match status" value="1"/>
</dbReference>
<dbReference type="PANTHER" id="PTHR30173">
    <property type="entry name" value="SIGMA 19 FACTOR"/>
    <property type="match status" value="1"/>
</dbReference>
<dbReference type="InterPro" id="IPR013249">
    <property type="entry name" value="RNA_pol_sigma70_r4_t2"/>
</dbReference>
<evidence type="ECO:0000313" key="9">
    <source>
        <dbReference type="EMBL" id="QHA06628.1"/>
    </source>
</evidence>
<dbReference type="GO" id="GO:0006352">
    <property type="term" value="P:DNA-templated transcription initiation"/>
    <property type="evidence" value="ECO:0007669"/>
    <property type="project" value="InterPro"/>
</dbReference>
<proteinExistence type="inferred from homology"/>
<evidence type="ECO:0000256" key="3">
    <source>
        <dbReference type="ARBA" id="ARBA00023015"/>
    </source>
</evidence>
<gene>
    <name evidence="9" type="ORF">GQF42_28080</name>
</gene>
<feature type="domain" description="RNA polymerase sigma-70 region 2" evidence="7">
    <location>
        <begin position="19"/>
        <end position="81"/>
    </location>
</feature>
<reference evidence="9 10" key="1">
    <citation type="submission" date="2019-12" db="EMBL/GenBank/DDBJ databases">
        <title>Streptomyces sp. strain T44 isolated from rhizosphere soil of Broussonetia papyrifera.</title>
        <authorList>
            <person name="Mo P."/>
        </authorList>
    </citation>
    <scope>NUCLEOTIDE SEQUENCE [LARGE SCALE GENOMIC DNA]</scope>
    <source>
        <strain evidence="9 10">T44</strain>
    </source>
</reference>
<dbReference type="InterPro" id="IPR032710">
    <property type="entry name" value="NTF2-like_dom_sf"/>
</dbReference>
<comment type="subunit">
    <text evidence="2">Interacts transiently with the RNA polymerase catalytic core formed by RpoA, RpoB, RpoC and RpoZ (2 alpha, 1 beta, 1 beta' and 1 omega subunit) to form the RNA polymerase holoenzyme that can initiate transcription.</text>
</comment>
<dbReference type="Gene3D" id="1.10.1740.10">
    <property type="match status" value="1"/>
</dbReference>
<evidence type="ECO:0000256" key="2">
    <source>
        <dbReference type="ARBA" id="ARBA00011344"/>
    </source>
</evidence>
<dbReference type="Pfam" id="PF08281">
    <property type="entry name" value="Sigma70_r4_2"/>
    <property type="match status" value="1"/>
</dbReference>
<feature type="region of interest" description="Disordered" evidence="6">
    <location>
        <begin position="99"/>
        <end position="120"/>
    </location>
</feature>
<dbReference type="Gene3D" id="1.10.10.10">
    <property type="entry name" value="Winged helix-like DNA-binding domain superfamily/Winged helix DNA-binding domain"/>
    <property type="match status" value="1"/>
</dbReference>
<dbReference type="Gene3D" id="3.10.450.50">
    <property type="match status" value="1"/>
</dbReference>
<keyword evidence="4" id="KW-0731">Sigma factor</keyword>
<keyword evidence="3" id="KW-0805">Transcription regulation</keyword>
<keyword evidence="5" id="KW-0804">Transcription</keyword>
<name>A0A6I6N0C0_9ACTN</name>
<feature type="domain" description="RNA polymerase sigma factor 70 region 4 type 2" evidence="8">
    <location>
        <begin position="134"/>
        <end position="180"/>
    </location>
</feature>
<dbReference type="PANTHER" id="PTHR30173:SF43">
    <property type="entry name" value="ECF RNA POLYMERASE SIGMA FACTOR SIGI-RELATED"/>
    <property type="match status" value="1"/>
</dbReference>
<dbReference type="AlphaFoldDB" id="A0A6I6N0C0"/>
<comment type="similarity">
    <text evidence="1">Belongs to the sigma-70 factor family. ECF subfamily.</text>
</comment>
<evidence type="ECO:0000256" key="5">
    <source>
        <dbReference type="ARBA" id="ARBA00023163"/>
    </source>
</evidence>
<evidence type="ECO:0000256" key="6">
    <source>
        <dbReference type="SAM" id="MobiDB-lite"/>
    </source>
</evidence>
<dbReference type="InterPro" id="IPR052704">
    <property type="entry name" value="ECF_Sigma-70_Domain"/>
</dbReference>